<feature type="domain" description="DUF5801" evidence="3">
    <location>
        <begin position="785"/>
        <end position="930"/>
    </location>
</feature>
<dbReference type="Pfam" id="PF17803">
    <property type="entry name" value="Cadherin_4"/>
    <property type="match status" value="1"/>
</dbReference>
<feature type="region of interest" description="Disordered" evidence="1">
    <location>
        <begin position="1332"/>
        <end position="1357"/>
    </location>
</feature>
<evidence type="ECO:0000259" key="3">
    <source>
        <dbReference type="Pfam" id="PF19116"/>
    </source>
</evidence>
<protein>
    <submittedName>
        <fullName evidence="5">VCBS repeat-containing protein</fullName>
    </submittedName>
</protein>
<dbReference type="Pfam" id="PF17963">
    <property type="entry name" value="Big_9"/>
    <property type="match status" value="2"/>
</dbReference>
<dbReference type="Pfam" id="PF19116">
    <property type="entry name" value="DUF5801"/>
    <property type="match status" value="4"/>
</dbReference>
<dbReference type="InterPro" id="IPR019960">
    <property type="entry name" value="T1SS_VCA0849"/>
</dbReference>
<dbReference type="PROSITE" id="PS00330">
    <property type="entry name" value="HEMOLYSIN_CALCIUM"/>
    <property type="match status" value="3"/>
</dbReference>
<name>A0A0F5LAZ4_9HYPH</name>
<dbReference type="InterPro" id="IPR011049">
    <property type="entry name" value="Serralysin-like_metalloprot_C"/>
</dbReference>
<dbReference type="Gene3D" id="2.150.10.10">
    <property type="entry name" value="Serralysin-like metalloprotease, C-terminal"/>
    <property type="match status" value="1"/>
</dbReference>
<dbReference type="NCBIfam" id="TIGR03661">
    <property type="entry name" value="T1SS_VCA0849"/>
    <property type="match status" value="1"/>
</dbReference>
<gene>
    <name evidence="5" type="ORF">SAMN02745223_02300</name>
    <name evidence="4" type="ORF">VW29_17555</name>
</gene>
<dbReference type="STRING" id="1121477.SAMN02745223_02300"/>
<feature type="domain" description="DUF5801" evidence="3">
    <location>
        <begin position="388"/>
        <end position="544"/>
    </location>
</feature>
<dbReference type="PATRIC" id="fig|1121477.3.peg.261"/>
<proteinExistence type="predicted"/>
<feature type="region of interest" description="Disordered" evidence="1">
    <location>
        <begin position="2581"/>
        <end position="2602"/>
    </location>
</feature>
<feature type="compositionally biased region" description="Basic and acidic residues" evidence="1">
    <location>
        <begin position="2587"/>
        <end position="2601"/>
    </location>
</feature>
<dbReference type="NCBIfam" id="NF038131">
    <property type="entry name" value="choice_anch_K"/>
    <property type="match status" value="1"/>
</dbReference>
<sequence length="3450" mass="346399">MVERVEGDVNAAQAGDTVGKGPVLVAQADVQQPGSPAGESVQRLVLAVDESSVVRLPDGASIDQPRVNGTDLEFVQADGSVIVVPNGAVEGLTIMIGAVEIPPTTVAALFAANDIQAAAGPTGGNDVPGSGGNFERPVGDIGDAFAIGSLLPPTELGFGNEVDRPFFPTLIDSKPTIGANGGALLDDDDLLGGNPGGLGDDASGPKTGTLAHDYGINGGASLLLTGVALPPGLGFTSAVSPDGLVLTISQNGAAVLRVTLSDTTSGNYTIEQLAAIQHPGAGEDNVAFDITYRVTDTDGDFVDGSMAINVDDDTPVVEVGVLPTSGEAGSSGIALVLDETFSAKPGDSNAATDDVNGAAFSSAGLTSTLSEVDAKAFGQAATSVGVGGGALAALFSASVSLGADGGVVAHQFALVLSGSGVGDAGVQSNLVVTAVAGTPLAGLSLADRTIYLFTEADGSITGRIGGENGLIALHIQVTGAGDPATASLLVQQLIPLAHGDIASMDEAQLLSLIGGESGGPTLAVTYTITATDGDGDVASQTASVTLASTAPGGAISFEDDGPTLSVGVAFAGELGGLQSEVDETIGVDRANGLGETVRGIANDDDIIVPVDQYLGRSTTAIGGAGLASLFTVGGSFGADGGSDTSALSFVGLPTGTDAGGLATNLSATDGGVITLFQLDATTIEGRTASGTVVFDIKIVDGQLQTTLYKAIAHTDANQFDATATLQLLADSGPIQLQYSVTRTDGDGDSVTEAAVVDLITSNGSYFTFDDDGPQVTASVNSAGGLTLDETGANFATGPISASGTAAIITPVVDFGQDGAAGAGSISYGLSLTGSNATGFVTTIGGHAITLVSTDAATITGQYNGGQVAFTVEILADGTLKVTQNVALNHQQDGFTPADHDDALDLDGLIQATVTVRDGDGDTASQSVEIGDKITFRDDGPTVGAGNSAIKVDEDDLRNSQSVGTSPRDGTGDGSSTTLLTGAALASGDLSSVVNFGADGAAVGGGFSFTANALTALENLQLQSKGVQLSYARVGDTIIGYVDTGLGVYIPLVSRTVMSFTLESDGDFTFRLFDQLDHVDDDTNSENVALVSGTGSVPSIDFGSIIQATDRDGDSVVLDGKANVVVTDDIPVLSIASTNQAVLIDESAGLQGNDTNSAFVRGLFGALEAAESITAPIGYAANDVSEVNYTFASGADEPSSVSAALELAGTGGVAAGLNAADGTAIYLFAEDGLIVGRLAAPDGSANPDGQVAFAIAISGNTPTTLGNIAIAQYLPIEHNPNGGPDDIESLSGKITLTVTVTDSDGDTVSKSVEIGGQVQFRDDAPSVTASTAVIRFDDDSQPRGHEGGPGDDAGGKVATGSVSFTAGADGLDRIVVDSLTINGQNGVVNPLQAIHIGANGVGTPYNVSTNWVAGTDALGNAAGFEQGGTLVGTITVPGLGEVNAFTLEVRSDGTYTLTVSAPLSHPAQDDASTGGVETSFEDNLLLEFGIKVYDRDGDAATGTISVNVDDDSPTLVAPPPAATEMDEPGAPSMAVTESTFDFHGSTGQIPDLGPSLTVNAGVVIATHAAESALQGPPQDPGSQPIAFTAAAGTTFTIENMAIGLFGANSGAGQVTLNGYNAAGDLVASVVFSTASMSYAAQTPTSVFSALGSAFEGLDLSRLEIVPPSTLAGRIILDNMSVTQAVSTPSVSETGEIDLAPLVNFGADGAHAAGGFELEAFAAANFGSIHAGGEQVQVRSDGTTITGFTASNAKLFELTIVDGKAVLTLNGQLDHGSASHLNLDFGDFIVARDGDGDGVPFGDGLVVFSVKQINLAPEAGTASAAVDDDGLAGNPTVAAGDIVVSPDPDANEATFTGSLPGSGGNGDLVFSLAGMNNQADTIGQEAVTYAWNSVTNTLTAVIDGGARSGQSLFSIVLNPATGAYVLTLLMPVQHAAGDSEASFHASISYTLGDSDGDTSATDTATGTLNIEFNDDVPTAMADADIVTEDGALVANGNVLTGASSPDVNDLDGVADILGADGATVTAVSIGATTGTVGGSTAGAYGTLILNADGSYTYTLTSNETAAVQGLAFGETLTETFSYTITDGDGDVSSTTLTITIKGTDDLVTISGLDVTGGEIRLDEDDLPVRGSEPAGSDTTPEAQTGTGTFTFTAADGFASLTINGTSVPVGGPFPLVIVNDVTGTLLVTGFTLDAASGAGSVAYSYTLTDNIAHTNANGENTFSIAFPVVVTDTDNSSASGSLDITISDDVPTANAGPVLEVIETAGVSAGTNLLVNDAQGADGATLTQVSFDNGVNWHAVSSVGTTTLTPAGGQGTYTFQANGAWTFDPLVSASTAATSVSFTYRIQDGDGDVSDAVQTIEIANGNTPFSQLSGFGGTVEEEQLVGGLDDTTASPDTDNDTVGNLGQTTNVTTGNLDTMLDGGDGTITYGFNTTSGNVTLVGGGNLTSDGQPVLFGMSGDVLFGYVNVSGAGYNPATDRAVFTVELNAGTGAFTLTLLDNIDHHADSAADGVEGTISINLNNVFKATDADSDTHIFTDVKVDVIDDVPLATNVGSTLTIKVDELGVSNVVAKWTSIDMTGDDDDDDLSTYDRDGDGAKDEIRWPDGSGSGYGFVDAPASSLDNLVTNDAFSLGTFTHFNFPVNGETLDSAKLQVTFTAIINGVPTLVGPVTINFDHTETSNDYGDSRDNDIISISNATATVNIAGQDYTLNILGFVPAGNPNGAPVSQITTAENASSSFELRASFVSATGALQSSGDVTNGNAGADGAEIVAIAYGNASDTTATAGSFEINGQYGKLVINTDGSYTYTLTADGADVPVGASETFKYTIQDGDGDKSTADLKITLNVVDSVAPKVLDVTVNDESLAESDVGPGKFVVTVRFSEAMDTSVNPTLTFGQSVGGALALTAGAWSNGNTVFSATYTVVDTDTKLSNITIDVTGAQDVAGNTQFDYTPQSEFELQMLQPAVAGADQIVSNAGNNTPFLVPEWALLANDSGEPNLDVTAISGPSSLTANLTSNPGAVTITDTGNGNGNIGGSFKYELSSGNGEKATASVTVARDVDGGIDGGNGNDILVATGPNATAQSTRITFAPQYDVGDMVSLTIDGVTYTHTVAANARSGENVYDGLRALVGNALSGKGGAWSSANLNGSNSVTLTANAGVTFAVAAAIVNGSGQPWRYVIDFYDDIDDFKSGEKITFAFGGGATFTGSASSGGKDNGRFDNAAADLVTNLKAAGYFASYDTSDNTFTIDSSTALSITATSTGTEDVKNSPVANGQVTAFQIAPTNHTAPTVDTTPADAGGSILNGNAGNDVLIGNSGNDILTGGDGDDILFGGLGNDTLSGGSGNDTFKFAEMGADNVDTITDFVIGDVIDLSDLLPGAVGNEADVQFKYADGSTKAINASGGGVEGDVTIQVHDASGWHDVAVIKDTGGNLSSAAESINLILDDNQTVKIFDI</sequence>
<dbReference type="InterPro" id="IPR010221">
    <property type="entry name" value="VCBS_dom"/>
</dbReference>
<dbReference type="EMBL" id="FQVC01000006">
    <property type="protein sequence ID" value="SHF30846.1"/>
    <property type="molecule type" value="Genomic_DNA"/>
</dbReference>
<dbReference type="GO" id="GO:0005509">
    <property type="term" value="F:calcium ion binding"/>
    <property type="evidence" value="ECO:0007669"/>
    <property type="project" value="InterPro"/>
</dbReference>
<evidence type="ECO:0000313" key="6">
    <source>
        <dbReference type="Proteomes" id="UP000033608"/>
    </source>
</evidence>
<dbReference type="InterPro" id="IPR047995">
    <property type="entry name" value="Choice_anch_K"/>
</dbReference>
<feature type="region of interest" description="Disordered" evidence="1">
    <location>
        <begin position="2121"/>
        <end position="2143"/>
    </location>
</feature>
<dbReference type="RefSeq" id="WP_046136572.1">
    <property type="nucleotide sequence ID" value="NZ_FQVC01000006.1"/>
</dbReference>
<evidence type="ECO:0000256" key="1">
    <source>
        <dbReference type="SAM" id="MobiDB-lite"/>
    </source>
</evidence>
<feature type="domain" description="RapA2 cadherin-like" evidence="2">
    <location>
        <begin position="1962"/>
        <end position="2055"/>
    </location>
</feature>
<feature type="region of interest" description="Disordered" evidence="1">
    <location>
        <begin position="944"/>
        <end position="975"/>
    </location>
</feature>
<feature type="domain" description="DUF5801" evidence="3">
    <location>
        <begin position="623"/>
        <end position="753"/>
    </location>
</feature>
<evidence type="ECO:0000313" key="7">
    <source>
        <dbReference type="Proteomes" id="UP000184533"/>
    </source>
</evidence>
<dbReference type="Proteomes" id="UP000184533">
    <property type="component" value="Unassembled WGS sequence"/>
</dbReference>
<feature type="domain" description="DUF5801" evidence="3">
    <location>
        <begin position="1142"/>
        <end position="1314"/>
    </location>
</feature>
<dbReference type="SUPFAM" id="SSF51120">
    <property type="entry name" value="beta-Roll"/>
    <property type="match status" value="1"/>
</dbReference>
<dbReference type="OrthoDB" id="8143322at2"/>
<accession>A0A0F5LAZ4</accession>
<dbReference type="PRINTS" id="PR00313">
    <property type="entry name" value="CABNDNGRPT"/>
</dbReference>
<reference evidence="4 6" key="1">
    <citation type="submission" date="2015-03" db="EMBL/GenBank/DDBJ databases">
        <authorList>
            <person name="Hassan Y.I."/>
            <person name="Lepp D."/>
            <person name="Zhou T."/>
        </authorList>
    </citation>
    <scope>NUCLEOTIDE SEQUENCE [LARGE SCALE GENOMIC DNA]</scope>
    <source>
        <strain evidence="4 6">DSM 17137</strain>
    </source>
</reference>
<dbReference type="NCBIfam" id="TIGR01965">
    <property type="entry name" value="VCBS_repeat"/>
    <property type="match status" value="2"/>
</dbReference>
<evidence type="ECO:0000313" key="4">
    <source>
        <dbReference type="EMBL" id="KKB79369.1"/>
    </source>
</evidence>
<dbReference type="InterPro" id="IPR040853">
    <property type="entry name" value="RapA2_cadherin-like"/>
</dbReference>
<reference evidence="5 7" key="2">
    <citation type="submission" date="2016-11" db="EMBL/GenBank/DDBJ databases">
        <authorList>
            <person name="Jaros S."/>
            <person name="Januszkiewicz K."/>
            <person name="Wedrychowicz H."/>
        </authorList>
    </citation>
    <scope>NUCLEOTIDE SEQUENCE [LARGE SCALE GENOMIC DNA]</scope>
    <source>
        <strain evidence="5 7">DSM 17137</strain>
    </source>
</reference>
<organism evidence="4 6">
    <name type="scientific">Devosia limi DSM 17137</name>
    <dbReference type="NCBI Taxonomy" id="1121477"/>
    <lineage>
        <taxon>Bacteria</taxon>
        <taxon>Pseudomonadati</taxon>
        <taxon>Pseudomonadota</taxon>
        <taxon>Alphaproteobacteria</taxon>
        <taxon>Hyphomicrobiales</taxon>
        <taxon>Devosiaceae</taxon>
        <taxon>Devosia</taxon>
    </lineage>
</organism>
<dbReference type="InterPro" id="IPR018511">
    <property type="entry name" value="Hemolysin-typ_Ca-bd_CS"/>
</dbReference>
<dbReference type="InterPro" id="IPR001343">
    <property type="entry name" value="Hemolysn_Ca-bd"/>
</dbReference>
<dbReference type="EMBL" id="LAJF01000112">
    <property type="protein sequence ID" value="KKB79369.1"/>
    <property type="molecule type" value="Genomic_DNA"/>
</dbReference>
<keyword evidence="6" id="KW-1185">Reference proteome</keyword>
<dbReference type="Pfam" id="PF00353">
    <property type="entry name" value="HemolysinCabind"/>
    <property type="match status" value="1"/>
</dbReference>
<dbReference type="Proteomes" id="UP000033608">
    <property type="component" value="Unassembled WGS sequence"/>
</dbReference>
<evidence type="ECO:0000313" key="5">
    <source>
        <dbReference type="EMBL" id="SHF30846.1"/>
    </source>
</evidence>
<evidence type="ECO:0000259" key="2">
    <source>
        <dbReference type="Pfam" id="PF17803"/>
    </source>
</evidence>
<feature type="compositionally biased region" description="Basic and acidic residues" evidence="1">
    <location>
        <begin position="1334"/>
        <end position="1347"/>
    </location>
</feature>
<dbReference type="InterPro" id="IPR043824">
    <property type="entry name" value="DUF5801"/>
</dbReference>